<dbReference type="InterPro" id="IPR041117">
    <property type="entry name" value="SoxA_A3"/>
</dbReference>
<dbReference type="InterPro" id="IPR036188">
    <property type="entry name" value="FAD/NAD-bd_sf"/>
</dbReference>
<comment type="cofactor">
    <cofactor evidence="3">
        <name>NAD(+)</name>
        <dbReference type="ChEBI" id="CHEBI:57540"/>
    </cofactor>
    <text evidence="3">Binds 1 NAD(+) per subunit.</text>
</comment>
<dbReference type="PRINTS" id="PR00411">
    <property type="entry name" value="PNDRDTASEI"/>
</dbReference>
<evidence type="ECO:0000256" key="2">
    <source>
        <dbReference type="ARBA" id="ARBA00023002"/>
    </source>
</evidence>
<feature type="domain" description="SoxA A3" evidence="7">
    <location>
        <begin position="497"/>
        <end position="588"/>
    </location>
</feature>
<dbReference type="Gene3D" id="3.50.50.60">
    <property type="entry name" value="FAD/NAD(P)-binding domain"/>
    <property type="match status" value="1"/>
</dbReference>
<dbReference type="InterPro" id="IPR023753">
    <property type="entry name" value="FAD/NAD-binding_dom"/>
</dbReference>
<dbReference type="Pfam" id="PF07992">
    <property type="entry name" value="Pyr_redox_2"/>
    <property type="match status" value="1"/>
</dbReference>
<dbReference type="Pfam" id="PF08669">
    <property type="entry name" value="GCV_T_C"/>
    <property type="match status" value="1"/>
</dbReference>
<comment type="caution">
    <text evidence="8">The sequence shown here is derived from an EMBL/GenBank/DDBJ whole genome shotgun (WGS) entry which is preliminary data.</text>
</comment>
<evidence type="ECO:0000256" key="1">
    <source>
        <dbReference type="ARBA" id="ARBA00008609"/>
    </source>
</evidence>
<keyword evidence="3" id="KW-0963">Cytoplasm</keyword>
<proteinExistence type="inferred from homology"/>
<dbReference type="Pfam" id="PF01571">
    <property type="entry name" value="GCV_T"/>
    <property type="match status" value="1"/>
</dbReference>
<comment type="subcellular location">
    <subcellularLocation>
        <location evidence="3">Cytoplasm</location>
    </subcellularLocation>
</comment>
<feature type="domain" description="GCVT N-terminal" evidence="4">
    <location>
        <begin position="602"/>
        <end position="874"/>
    </location>
</feature>
<dbReference type="InterPro" id="IPR027266">
    <property type="entry name" value="TrmE/GcvT-like"/>
</dbReference>
<dbReference type="InterPro" id="IPR028896">
    <property type="entry name" value="GcvT/YgfZ/DmdA"/>
</dbReference>
<reference evidence="8 9" key="1">
    <citation type="submission" date="2023-08" db="EMBL/GenBank/DDBJ databases">
        <title>Arthrobacter horti sp. nov., isolated from forest soil.</title>
        <authorList>
            <person name="Park M."/>
        </authorList>
    </citation>
    <scope>NUCLEOTIDE SEQUENCE [LARGE SCALE GENOMIC DNA]</scope>
    <source>
        <strain evidence="8 9">YJM1</strain>
    </source>
</reference>
<dbReference type="RefSeq" id="WP_305994655.1">
    <property type="nucleotide sequence ID" value="NZ_JAVALS010000001.1"/>
</dbReference>
<dbReference type="SUPFAM" id="SSF103025">
    <property type="entry name" value="Folate-binding domain"/>
    <property type="match status" value="1"/>
</dbReference>
<dbReference type="InterPro" id="IPR006277">
    <property type="entry name" value="Sarcosine_oxidase_asu"/>
</dbReference>
<keyword evidence="2 3" id="KW-0560">Oxidoreductase</keyword>
<keyword evidence="9" id="KW-1185">Reference proteome</keyword>
<dbReference type="Pfam" id="PF13510">
    <property type="entry name" value="Fer2_4"/>
    <property type="match status" value="1"/>
</dbReference>
<keyword evidence="3" id="KW-0520">NAD</keyword>
<evidence type="ECO:0000259" key="5">
    <source>
        <dbReference type="Pfam" id="PF07992"/>
    </source>
</evidence>
<dbReference type="Gene3D" id="3.10.20.440">
    <property type="entry name" value="2Fe-2S iron-sulphur cluster binding domain, sarcosine oxidase, alpha subunit, N-terminal domain"/>
    <property type="match status" value="1"/>
</dbReference>
<dbReference type="PIRSF" id="PIRSF037980">
    <property type="entry name" value="SoxA"/>
    <property type="match status" value="1"/>
</dbReference>
<organism evidence="8 9">
    <name type="scientific">Arthrobacter horti</name>
    <dbReference type="NCBI Taxonomy" id="3068273"/>
    <lineage>
        <taxon>Bacteria</taxon>
        <taxon>Bacillati</taxon>
        <taxon>Actinomycetota</taxon>
        <taxon>Actinomycetes</taxon>
        <taxon>Micrococcales</taxon>
        <taxon>Micrococcaceae</taxon>
        <taxon>Arthrobacter</taxon>
    </lineage>
</organism>
<sequence length="998" mass="105955">MSPAESAQPFRLSADQAPHARISRENTVRFTVDGTEYTGHPGDTVASALIANGVVEAAPSLYLSRPRGILAAGVEEPNALLKVKDRGAGGVDESMLPATLVELTDGLDAEYLSGLGKLDPRKDEAYYDKKHVHTDVLVIGAGPAGLSAARQAAATGARVILIDDQPELGGSLLSTPGETVDGVPALEWIASAAAELAAAEEVTVLTRTNAFGSYDANYVIALESRTDHLGTERARELNAQGISRQRLWHIRAGQVVLATGAHERPLVFADNDRPGIMLASAVRSYLNRYGVVPGSRAVVFTTNDSAYDTVRDLAAAGVPVPAVVDARAEKSDAALAAEAAGVRVIAGAAVCGTEASGTNGRVSAVVVRALDADGALSGDAERIDADLLAVSGGWSPVVHLFSQRQGKLRWDEELAGFVPASTVNAQQIVGAARGSYALADCASEGARAGAVAAFNAGFVTEAGAHASALSSHAPVASAPTRQLWLVPGAEGGPAEWKTHFVDLQRDQSVADVLRATGAGMRSVEHIKRYTSISTANDQGKTSGVNAIGVIAAALKNAQGDVPENLGSIGTTTFRAPYAPVAFAAMAGRKRGDLFDPDRVTSIHPWHVAHGAEFELVGQWLRPWYFPQPGESMDDAVLRECRAVRESVGIMDATTLGKIEIWGADAGEFLNRIYTNAFKKLAPGMGRYGVMCGPDGMMFDDGVTLRLDEDRYFMTTTTGGAAKVLDWLEEWHQTEWPGLDVNFTSVTEQVTTVAVVGPKSRAVISKMAPELDVDNDAFPFMAWRETTLASGIPARVCRISFSGELAFEINVATWYGLQVWEDVAEAGAEFGITPYGTETMHVLRAEKGYPIVGQDTDGTVTPQDAGMEWIVSKAKDFVGKRSYSRIDTARTDRKHMVSLLPVDPSFRLPEGTQLVEHGISLNPAYGPVPMLGHVTSSYHSAALGRSFALALIKNGRNRIGEKLTAVAGDRLVDVLVGETVLFDPEGNRRDGIEGKRRDG</sequence>
<dbReference type="InterPro" id="IPR042204">
    <property type="entry name" value="2Fe-2S-bd_N"/>
</dbReference>
<name>A0ABT9IJ46_9MICC</name>
<dbReference type="PRINTS" id="PR00368">
    <property type="entry name" value="FADPNR"/>
</dbReference>
<dbReference type="SUPFAM" id="SSF51905">
    <property type="entry name" value="FAD/NAD(P)-binding domain"/>
    <property type="match status" value="1"/>
</dbReference>
<accession>A0ABT9IJ46</accession>
<dbReference type="PANTHER" id="PTHR43757">
    <property type="entry name" value="AMINOMETHYLTRANSFERASE"/>
    <property type="match status" value="1"/>
</dbReference>
<dbReference type="InterPro" id="IPR006222">
    <property type="entry name" value="GCVT_N"/>
</dbReference>
<dbReference type="SUPFAM" id="SSF101790">
    <property type="entry name" value="Aminomethyltransferase beta-barrel domain"/>
    <property type="match status" value="1"/>
</dbReference>
<gene>
    <name evidence="8" type="ORF">Q9R02_00335</name>
</gene>
<dbReference type="Gene3D" id="3.30.1360.120">
    <property type="entry name" value="Probable tRNA modification gtpase trme, domain 1"/>
    <property type="match status" value="1"/>
</dbReference>
<comment type="catalytic activity">
    <reaction evidence="3">
        <text>sarcosine + (6S)-5,6,7,8-tetrahydrofolate + O2 = (6R)-5,10-methylene-5,6,7,8-tetrahydrofolate + glycine + H2O2</text>
        <dbReference type="Rhea" id="RHEA:70455"/>
        <dbReference type="ChEBI" id="CHEBI:15379"/>
        <dbReference type="ChEBI" id="CHEBI:15636"/>
        <dbReference type="ChEBI" id="CHEBI:16240"/>
        <dbReference type="ChEBI" id="CHEBI:57305"/>
        <dbReference type="ChEBI" id="CHEBI:57433"/>
        <dbReference type="ChEBI" id="CHEBI:57453"/>
        <dbReference type="EC" id="1.5.3.24"/>
    </reaction>
</comment>
<dbReference type="EMBL" id="JAVALS010000001">
    <property type="protein sequence ID" value="MDP5225606.1"/>
    <property type="molecule type" value="Genomic_DNA"/>
</dbReference>
<evidence type="ECO:0000259" key="7">
    <source>
        <dbReference type="Pfam" id="PF17806"/>
    </source>
</evidence>
<feature type="domain" description="Aminomethyltransferase C-terminal" evidence="6">
    <location>
        <begin position="893"/>
        <end position="982"/>
    </location>
</feature>
<evidence type="ECO:0000259" key="6">
    <source>
        <dbReference type="Pfam" id="PF08669"/>
    </source>
</evidence>
<evidence type="ECO:0000256" key="3">
    <source>
        <dbReference type="PIRNR" id="PIRNR037980"/>
    </source>
</evidence>
<evidence type="ECO:0000313" key="9">
    <source>
        <dbReference type="Proteomes" id="UP001232725"/>
    </source>
</evidence>
<dbReference type="Pfam" id="PF17806">
    <property type="entry name" value="SO_alpha_A3"/>
    <property type="match status" value="1"/>
</dbReference>
<feature type="domain" description="FAD/NAD(P)-binding" evidence="5">
    <location>
        <begin position="135"/>
        <end position="442"/>
    </location>
</feature>
<evidence type="ECO:0000259" key="4">
    <source>
        <dbReference type="Pfam" id="PF01571"/>
    </source>
</evidence>
<evidence type="ECO:0000313" key="8">
    <source>
        <dbReference type="EMBL" id="MDP5225606.1"/>
    </source>
</evidence>
<comment type="similarity">
    <text evidence="1 3">Belongs to the GcvT family.</text>
</comment>
<protein>
    <recommendedName>
        <fullName evidence="3">Sarcosine oxidase subunit alpha</fullName>
        <ecNumber evidence="3">1.5.3.24</ecNumber>
    </recommendedName>
</protein>
<dbReference type="EC" id="1.5.3.24" evidence="3"/>
<dbReference type="PANTHER" id="PTHR43757:SF2">
    <property type="entry name" value="AMINOMETHYLTRANSFERASE, MITOCHONDRIAL"/>
    <property type="match status" value="1"/>
</dbReference>
<dbReference type="Proteomes" id="UP001232725">
    <property type="component" value="Unassembled WGS sequence"/>
</dbReference>
<dbReference type="InterPro" id="IPR029043">
    <property type="entry name" value="GcvT/YgfZ_C"/>
</dbReference>
<keyword evidence="3" id="KW-0547">Nucleotide-binding</keyword>
<dbReference type="InterPro" id="IPR013977">
    <property type="entry name" value="GcvT_C"/>
</dbReference>